<feature type="compositionally biased region" description="Basic residues" evidence="1">
    <location>
        <begin position="169"/>
        <end position="186"/>
    </location>
</feature>
<evidence type="ECO:0000313" key="2">
    <source>
        <dbReference type="EMBL" id="TQM26589.1"/>
    </source>
</evidence>
<accession>A0A543EYJ1</accession>
<reference evidence="2 3" key="1">
    <citation type="submission" date="2019-06" db="EMBL/GenBank/DDBJ databases">
        <title>Sequencing the genomes of 1000 actinobacteria strains.</title>
        <authorList>
            <person name="Klenk H.-P."/>
        </authorList>
    </citation>
    <scope>NUCLEOTIDE SEQUENCE [LARGE SCALE GENOMIC DNA]</scope>
    <source>
        <strain evidence="2 3">DSM 103495</strain>
    </source>
</reference>
<dbReference type="Proteomes" id="UP000316331">
    <property type="component" value="Unassembled WGS sequence"/>
</dbReference>
<feature type="compositionally biased region" description="Basic and acidic residues" evidence="1">
    <location>
        <begin position="27"/>
        <end position="45"/>
    </location>
</feature>
<dbReference type="EMBL" id="VFPG01000002">
    <property type="protein sequence ID" value="TQM26589.1"/>
    <property type="molecule type" value="Genomic_DNA"/>
</dbReference>
<sequence>MRVAPEPGSLGTRTALFDHALRWHREKPNAPLPRDGHPYPDEPAHRGRGRPGSSEDWRVVGLEVAAILDRYFTQFDPDPHDLTAALHEVHIPLYRNEHIAAAARRADPEVVRRTGRHLVRRGTDRCAVLVGLALLGTVPATSPELSPRRRTYTRPSPPRPGSATDRPHRSAAVHHGRLRGYGHHPRLLSTGEHRSRRPRRTRRPPHPHPRQNRRPRGLGGYVAQADEQSWPADRRSRTLHNYLNLLNRPDWVTVARDAHMSHDPAMTWLGKTIGPRLGLSAFDHPPDG</sequence>
<proteinExistence type="predicted"/>
<organism evidence="2 3">
    <name type="scientific">Nocardia bhagyanarayanae</name>
    <dbReference type="NCBI Taxonomy" id="1215925"/>
    <lineage>
        <taxon>Bacteria</taxon>
        <taxon>Bacillati</taxon>
        <taxon>Actinomycetota</taxon>
        <taxon>Actinomycetes</taxon>
        <taxon>Mycobacteriales</taxon>
        <taxon>Nocardiaceae</taxon>
        <taxon>Nocardia</taxon>
    </lineage>
</organism>
<evidence type="ECO:0000256" key="1">
    <source>
        <dbReference type="SAM" id="MobiDB-lite"/>
    </source>
</evidence>
<dbReference type="AlphaFoldDB" id="A0A543EYJ1"/>
<feature type="compositionally biased region" description="Basic residues" evidence="1">
    <location>
        <begin position="194"/>
        <end position="216"/>
    </location>
</feature>
<gene>
    <name evidence="2" type="ORF">FB390_6791</name>
</gene>
<feature type="region of interest" description="Disordered" evidence="1">
    <location>
        <begin position="139"/>
        <end position="231"/>
    </location>
</feature>
<feature type="region of interest" description="Disordered" evidence="1">
    <location>
        <begin position="27"/>
        <end position="55"/>
    </location>
</feature>
<keyword evidence="3" id="KW-1185">Reference proteome</keyword>
<evidence type="ECO:0000313" key="3">
    <source>
        <dbReference type="Proteomes" id="UP000316331"/>
    </source>
</evidence>
<comment type="caution">
    <text evidence="2">The sequence shown here is derived from an EMBL/GenBank/DDBJ whole genome shotgun (WGS) entry which is preliminary data.</text>
</comment>
<protein>
    <submittedName>
        <fullName evidence="2">Uncharacterized protein</fullName>
    </submittedName>
</protein>
<name>A0A543EYJ1_9NOCA</name>